<keyword evidence="2" id="KW-1133">Transmembrane helix</keyword>
<feature type="region of interest" description="Disordered" evidence="1">
    <location>
        <begin position="1"/>
        <end position="36"/>
    </location>
</feature>
<reference evidence="3" key="1">
    <citation type="submission" date="2022-08" db="EMBL/GenBank/DDBJ databases">
        <authorList>
            <person name="Li F."/>
        </authorList>
    </citation>
    <scope>NUCLEOTIDE SEQUENCE</scope>
    <source>
        <strain evidence="3">MQZ15Z-1</strain>
    </source>
</reference>
<evidence type="ECO:0000256" key="2">
    <source>
        <dbReference type="SAM" id="Phobius"/>
    </source>
</evidence>
<dbReference type="PANTHER" id="PTHR40394:SF2">
    <property type="entry name" value="QUINOL:CYTOCHROME C OXIDOREDUCTASE MEMBRANE PROTEIN"/>
    <property type="match status" value="1"/>
</dbReference>
<comment type="caution">
    <text evidence="3">The sequence shown here is derived from an EMBL/GenBank/DDBJ whole genome shotgun (WGS) entry which is preliminary data.</text>
</comment>
<dbReference type="RefSeq" id="WP_258730943.1">
    <property type="nucleotide sequence ID" value="NZ_JANTHZ010000001.1"/>
</dbReference>
<name>A0A9X2PGA9_9HYPH</name>
<evidence type="ECO:0000313" key="3">
    <source>
        <dbReference type="EMBL" id="MCS0493993.1"/>
    </source>
</evidence>
<dbReference type="EMBL" id="JANTHZ010000001">
    <property type="protein sequence ID" value="MCS0493993.1"/>
    <property type="molecule type" value="Genomic_DNA"/>
</dbReference>
<dbReference type="Pfam" id="PF11821">
    <property type="entry name" value="ActD"/>
    <property type="match status" value="1"/>
</dbReference>
<keyword evidence="4" id="KW-1185">Reference proteome</keyword>
<dbReference type="InterPro" id="IPR021776">
    <property type="entry name" value="ActD"/>
</dbReference>
<protein>
    <submittedName>
        <fullName evidence="3">DUF3341 domain-containing protein</fullName>
    </submittedName>
</protein>
<feature type="transmembrane region" description="Helical" evidence="2">
    <location>
        <begin position="132"/>
        <end position="155"/>
    </location>
</feature>
<evidence type="ECO:0000256" key="1">
    <source>
        <dbReference type="SAM" id="MobiDB-lite"/>
    </source>
</evidence>
<keyword evidence="2" id="KW-0812">Transmembrane</keyword>
<sequence length="217" mass="23843">MRKPAPRSPKPRNPKPRHPAPGKTMPRGEATLREPTPHTPVFGLMAEFSRPETLVDAIASARKAGFRRMDAYSPFPVEGAQQALGFEDNRVPWLTLAGGVFGAALGYGMQVYTNAAYPIDIGGRPLFATPAFMLITFELMVLFAVIFSIGGMLALNRLPRLHHPVFDIEAFHLASSDKFFLVIFGDDPKFDDGATRRFLEGLEPVGVALVRHTEAPE</sequence>
<dbReference type="AlphaFoldDB" id="A0A9X2PGA9"/>
<gene>
    <name evidence="3" type="ORF">NVS89_02710</name>
</gene>
<dbReference type="Proteomes" id="UP001151088">
    <property type="component" value="Unassembled WGS sequence"/>
</dbReference>
<feature type="transmembrane region" description="Helical" evidence="2">
    <location>
        <begin position="91"/>
        <end position="112"/>
    </location>
</feature>
<accession>A0A9X2PGA9</accession>
<feature type="compositionally biased region" description="Basic residues" evidence="1">
    <location>
        <begin position="1"/>
        <end position="20"/>
    </location>
</feature>
<proteinExistence type="predicted"/>
<organism evidence="3 4">
    <name type="scientific">Ancylobacter mangrovi</name>
    <dbReference type="NCBI Taxonomy" id="2972472"/>
    <lineage>
        <taxon>Bacteria</taxon>
        <taxon>Pseudomonadati</taxon>
        <taxon>Pseudomonadota</taxon>
        <taxon>Alphaproteobacteria</taxon>
        <taxon>Hyphomicrobiales</taxon>
        <taxon>Xanthobacteraceae</taxon>
        <taxon>Ancylobacter</taxon>
    </lineage>
</organism>
<evidence type="ECO:0000313" key="4">
    <source>
        <dbReference type="Proteomes" id="UP001151088"/>
    </source>
</evidence>
<keyword evidence="2" id="KW-0472">Membrane</keyword>
<dbReference type="PANTHER" id="PTHR40394">
    <property type="entry name" value="LIPOPROTEIN-RELATED"/>
    <property type="match status" value="1"/>
</dbReference>